<comment type="subcellular location">
    <subcellularLocation>
        <location evidence="1">Nucleus</location>
    </subcellularLocation>
</comment>
<dbReference type="STRING" id="131310.A0A0N4ZWU9"/>
<dbReference type="GO" id="GO:0000978">
    <property type="term" value="F:RNA polymerase II cis-regulatory region sequence-specific DNA binding"/>
    <property type="evidence" value="ECO:0007669"/>
    <property type="project" value="TreeGrafter"/>
</dbReference>
<keyword evidence="3" id="KW-0805">Transcription regulation</keyword>
<evidence type="ECO:0000256" key="5">
    <source>
        <dbReference type="ARBA" id="ARBA00023163"/>
    </source>
</evidence>
<evidence type="ECO:0000256" key="4">
    <source>
        <dbReference type="ARBA" id="ARBA00023125"/>
    </source>
</evidence>
<sequence length="283" mass="31079">MDTILDFNRIKCEPLKANGVSPNHPEGTKTPLSQVDLSALTSLLNPQLNSNPLSAFTMTDVNNLLNMGSLKYPLLPQYAQSLLASSQNSTPQLLINTSNNSKMNIQQMLQDSILSAPPPAKKMALDSRPSSPISTISANSASSGSTLKSESVTPDHLLKTIITSPSSHSRKSSISSTSSRCSRKPPAPIPDEKKDDAYYERRRKNNDAAKRSRDARRRKEEEIADRASFLEQENIQLKSQISLLKAETAKLQMLLFTQNTNNNTQKTLESLAKAVQEVQSGNE</sequence>
<evidence type="ECO:0000259" key="8">
    <source>
        <dbReference type="PROSITE" id="PS50217"/>
    </source>
</evidence>
<keyword evidence="4" id="KW-0238">DNA-binding</keyword>
<keyword evidence="9" id="KW-1185">Reference proteome</keyword>
<feature type="compositionally biased region" description="Low complexity" evidence="7">
    <location>
        <begin position="129"/>
        <end position="146"/>
    </location>
</feature>
<dbReference type="CDD" id="cd14695">
    <property type="entry name" value="bZIP_HLF"/>
    <property type="match status" value="1"/>
</dbReference>
<dbReference type="PROSITE" id="PS50217">
    <property type="entry name" value="BZIP"/>
    <property type="match status" value="1"/>
</dbReference>
<feature type="compositionally biased region" description="Low complexity" evidence="7">
    <location>
        <begin position="161"/>
        <end position="180"/>
    </location>
</feature>
<proteinExistence type="inferred from homology"/>
<keyword evidence="5" id="KW-0804">Transcription</keyword>
<dbReference type="PANTHER" id="PTHR11988">
    <property type="entry name" value="THYROTROPH EMBRYONIC FACTOR RELATED"/>
    <property type="match status" value="1"/>
</dbReference>
<dbReference type="InterPro" id="IPR040223">
    <property type="entry name" value="PAR_bZIP"/>
</dbReference>
<evidence type="ECO:0000256" key="7">
    <source>
        <dbReference type="SAM" id="MobiDB-lite"/>
    </source>
</evidence>
<protein>
    <submittedName>
        <fullName evidence="10">BZIP domain-containing protein</fullName>
    </submittedName>
</protein>
<comment type="similarity">
    <text evidence="2">Belongs to the bZIP family. NFIL3 subfamily.</text>
</comment>
<evidence type="ECO:0000313" key="9">
    <source>
        <dbReference type="Proteomes" id="UP000038045"/>
    </source>
</evidence>
<dbReference type="GO" id="GO:0005634">
    <property type="term" value="C:nucleus"/>
    <property type="evidence" value="ECO:0007669"/>
    <property type="project" value="UniProtKB-SubCell"/>
</dbReference>
<feature type="compositionally biased region" description="Basic and acidic residues" evidence="7">
    <location>
        <begin position="190"/>
        <end position="219"/>
    </location>
</feature>
<dbReference type="InterPro" id="IPR046347">
    <property type="entry name" value="bZIP_sf"/>
</dbReference>
<dbReference type="Proteomes" id="UP000038045">
    <property type="component" value="Unplaced"/>
</dbReference>
<name>A0A0N4ZWU9_PARTI</name>
<feature type="domain" description="BZIP" evidence="8">
    <location>
        <begin position="195"/>
        <end position="258"/>
    </location>
</feature>
<evidence type="ECO:0000256" key="2">
    <source>
        <dbReference type="ARBA" id="ARBA00006079"/>
    </source>
</evidence>
<dbReference type="FunFam" id="1.20.5.170:FF:000025">
    <property type="entry name" value="nuclear factor interleukin-3-regulated protein-like"/>
    <property type="match status" value="1"/>
</dbReference>
<dbReference type="WBParaSite" id="PTRK_0001316500.1">
    <property type="protein sequence ID" value="PTRK_0001316500.1"/>
    <property type="gene ID" value="PTRK_0001316500"/>
</dbReference>
<dbReference type="AlphaFoldDB" id="A0A0N4ZWU9"/>
<evidence type="ECO:0000313" key="10">
    <source>
        <dbReference type="WBParaSite" id="PTRK_0001316500.1"/>
    </source>
</evidence>
<dbReference type="InterPro" id="IPR004827">
    <property type="entry name" value="bZIP"/>
</dbReference>
<dbReference type="PANTHER" id="PTHR11988:SF56">
    <property type="entry name" value="TRANSCRIPTION FACTOR CES-2"/>
    <property type="match status" value="1"/>
</dbReference>
<reference evidence="10" key="1">
    <citation type="submission" date="2017-02" db="UniProtKB">
        <authorList>
            <consortium name="WormBaseParasite"/>
        </authorList>
    </citation>
    <scope>IDENTIFICATION</scope>
</reference>
<dbReference type="Gene3D" id="1.20.5.170">
    <property type="match status" value="1"/>
</dbReference>
<dbReference type="Pfam" id="PF07716">
    <property type="entry name" value="bZIP_2"/>
    <property type="match status" value="1"/>
</dbReference>
<accession>A0A0N4ZWU9</accession>
<evidence type="ECO:0000256" key="6">
    <source>
        <dbReference type="ARBA" id="ARBA00023242"/>
    </source>
</evidence>
<dbReference type="SUPFAM" id="SSF57959">
    <property type="entry name" value="Leucine zipper domain"/>
    <property type="match status" value="1"/>
</dbReference>
<feature type="region of interest" description="Disordered" evidence="7">
    <location>
        <begin position="117"/>
        <end position="219"/>
    </location>
</feature>
<keyword evidence="6" id="KW-0539">Nucleus</keyword>
<dbReference type="SMART" id="SM00338">
    <property type="entry name" value="BRLZ"/>
    <property type="match status" value="1"/>
</dbReference>
<evidence type="ECO:0000256" key="3">
    <source>
        <dbReference type="ARBA" id="ARBA00023015"/>
    </source>
</evidence>
<evidence type="ECO:0000256" key="1">
    <source>
        <dbReference type="ARBA" id="ARBA00004123"/>
    </source>
</evidence>
<dbReference type="GO" id="GO:0000981">
    <property type="term" value="F:DNA-binding transcription factor activity, RNA polymerase II-specific"/>
    <property type="evidence" value="ECO:0007669"/>
    <property type="project" value="TreeGrafter"/>
</dbReference>
<organism evidence="9 10">
    <name type="scientific">Parastrongyloides trichosuri</name>
    <name type="common">Possum-specific nematode worm</name>
    <dbReference type="NCBI Taxonomy" id="131310"/>
    <lineage>
        <taxon>Eukaryota</taxon>
        <taxon>Metazoa</taxon>
        <taxon>Ecdysozoa</taxon>
        <taxon>Nematoda</taxon>
        <taxon>Chromadorea</taxon>
        <taxon>Rhabditida</taxon>
        <taxon>Tylenchina</taxon>
        <taxon>Panagrolaimomorpha</taxon>
        <taxon>Strongyloidoidea</taxon>
        <taxon>Strongyloididae</taxon>
        <taxon>Parastrongyloides</taxon>
    </lineage>
</organism>